<dbReference type="SUPFAM" id="SSF53335">
    <property type="entry name" value="S-adenosyl-L-methionine-dependent methyltransferases"/>
    <property type="match status" value="1"/>
</dbReference>
<keyword evidence="2 8" id="KW-0489">Methyltransferase</keyword>
<feature type="domain" description="Methyltransferase small" evidence="6">
    <location>
        <begin position="117"/>
        <end position="202"/>
    </location>
</feature>
<evidence type="ECO:0000256" key="5">
    <source>
        <dbReference type="ARBA" id="ARBA00048391"/>
    </source>
</evidence>
<evidence type="ECO:0000313" key="9">
    <source>
        <dbReference type="Proteomes" id="UP000192813"/>
    </source>
</evidence>
<keyword evidence="3 8" id="KW-0808">Transferase</keyword>
<organism evidence="8 9">
    <name type="scientific">Aerococcus viridans</name>
    <dbReference type="NCBI Taxonomy" id="1377"/>
    <lineage>
        <taxon>Bacteria</taxon>
        <taxon>Bacillati</taxon>
        <taxon>Bacillota</taxon>
        <taxon>Bacilli</taxon>
        <taxon>Lactobacillales</taxon>
        <taxon>Aerococcaceae</taxon>
        <taxon>Aerococcus</taxon>
    </lineage>
</organism>
<evidence type="ECO:0000256" key="2">
    <source>
        <dbReference type="ARBA" id="ARBA00022603"/>
    </source>
</evidence>
<dbReference type="AlphaFoldDB" id="A0A2J9PQ75"/>
<evidence type="ECO:0000256" key="3">
    <source>
        <dbReference type="ARBA" id="ARBA00022679"/>
    </source>
</evidence>
<dbReference type="PANTHER" id="PTHR18895">
    <property type="entry name" value="HEMK METHYLTRANSFERASE"/>
    <property type="match status" value="1"/>
</dbReference>
<dbReference type="EMBL" id="NBTM02000001">
    <property type="protein sequence ID" value="PNL92211.1"/>
    <property type="molecule type" value="Genomic_DNA"/>
</dbReference>
<dbReference type="PROSITE" id="PS00092">
    <property type="entry name" value="N6_MTASE"/>
    <property type="match status" value="1"/>
</dbReference>
<keyword evidence="4" id="KW-0949">S-adenosyl-L-methionine</keyword>
<dbReference type="NCBIfam" id="TIGR00536">
    <property type="entry name" value="hemK_fam"/>
    <property type="match status" value="1"/>
</dbReference>
<dbReference type="GO" id="GO:0102559">
    <property type="term" value="F:peptide chain release factor N(5)-glutamine methyltransferase activity"/>
    <property type="evidence" value="ECO:0007669"/>
    <property type="project" value="UniProtKB-EC"/>
</dbReference>
<dbReference type="NCBIfam" id="TIGR03534">
    <property type="entry name" value="RF_mod_PrmC"/>
    <property type="match status" value="1"/>
</dbReference>
<evidence type="ECO:0000259" key="7">
    <source>
        <dbReference type="Pfam" id="PF17827"/>
    </source>
</evidence>
<dbReference type="RefSeq" id="WP_083069809.1">
    <property type="nucleotide sequence ID" value="NZ_JALXKY010000007.1"/>
</dbReference>
<protein>
    <recommendedName>
        <fullName evidence="1">peptide chain release factor N(5)-glutamine methyltransferase</fullName>
        <ecNumber evidence="1">2.1.1.297</ecNumber>
    </recommendedName>
</protein>
<dbReference type="GO" id="GO:0003676">
    <property type="term" value="F:nucleic acid binding"/>
    <property type="evidence" value="ECO:0007669"/>
    <property type="project" value="InterPro"/>
</dbReference>
<evidence type="ECO:0000313" key="8">
    <source>
        <dbReference type="EMBL" id="PNL92211.1"/>
    </source>
</evidence>
<gene>
    <name evidence="8" type="primary">prmC</name>
    <name evidence="8" type="ORF">A6J77_008205</name>
</gene>
<dbReference type="InterPro" id="IPR029063">
    <property type="entry name" value="SAM-dependent_MTases_sf"/>
</dbReference>
<dbReference type="InterPro" id="IPR004556">
    <property type="entry name" value="HemK-like"/>
</dbReference>
<dbReference type="GO" id="GO:0032259">
    <property type="term" value="P:methylation"/>
    <property type="evidence" value="ECO:0007669"/>
    <property type="project" value="UniProtKB-KW"/>
</dbReference>
<dbReference type="CDD" id="cd02440">
    <property type="entry name" value="AdoMet_MTases"/>
    <property type="match status" value="1"/>
</dbReference>
<dbReference type="InterPro" id="IPR040758">
    <property type="entry name" value="PrmC_N"/>
</dbReference>
<dbReference type="Gene3D" id="1.10.8.10">
    <property type="entry name" value="DNA helicase RuvA subunit, C-terminal domain"/>
    <property type="match status" value="1"/>
</dbReference>
<dbReference type="Gene3D" id="3.40.50.150">
    <property type="entry name" value="Vaccinia Virus protein VP39"/>
    <property type="match status" value="1"/>
</dbReference>
<dbReference type="Pfam" id="PF05175">
    <property type="entry name" value="MTS"/>
    <property type="match status" value="1"/>
</dbReference>
<dbReference type="InterPro" id="IPR007848">
    <property type="entry name" value="Small_mtfrase_dom"/>
</dbReference>
<comment type="catalytic activity">
    <reaction evidence="5">
        <text>L-glutaminyl-[peptide chain release factor] + S-adenosyl-L-methionine = N(5)-methyl-L-glutaminyl-[peptide chain release factor] + S-adenosyl-L-homocysteine + H(+)</text>
        <dbReference type="Rhea" id="RHEA:42896"/>
        <dbReference type="Rhea" id="RHEA-COMP:10271"/>
        <dbReference type="Rhea" id="RHEA-COMP:10272"/>
        <dbReference type="ChEBI" id="CHEBI:15378"/>
        <dbReference type="ChEBI" id="CHEBI:30011"/>
        <dbReference type="ChEBI" id="CHEBI:57856"/>
        <dbReference type="ChEBI" id="CHEBI:59789"/>
        <dbReference type="ChEBI" id="CHEBI:61891"/>
        <dbReference type="EC" id="2.1.1.297"/>
    </reaction>
</comment>
<name>A0A2J9PQ75_9LACT</name>
<dbReference type="EC" id="2.1.1.297" evidence="1"/>
<accession>A0A2J9PQ75</accession>
<proteinExistence type="predicted"/>
<comment type="caution">
    <text evidence="8">The sequence shown here is derived from an EMBL/GenBank/DDBJ whole genome shotgun (WGS) entry which is preliminary data.</text>
</comment>
<dbReference type="InterPro" id="IPR050320">
    <property type="entry name" value="N5-glutamine_MTase"/>
</dbReference>
<dbReference type="Proteomes" id="UP000192813">
    <property type="component" value="Unassembled WGS sequence"/>
</dbReference>
<evidence type="ECO:0000256" key="1">
    <source>
        <dbReference type="ARBA" id="ARBA00012771"/>
    </source>
</evidence>
<evidence type="ECO:0000259" key="6">
    <source>
        <dbReference type="Pfam" id="PF05175"/>
    </source>
</evidence>
<dbReference type="InterPro" id="IPR019874">
    <property type="entry name" value="RF_methyltr_PrmC"/>
</dbReference>
<evidence type="ECO:0000256" key="4">
    <source>
        <dbReference type="ARBA" id="ARBA00022691"/>
    </source>
</evidence>
<dbReference type="PANTHER" id="PTHR18895:SF74">
    <property type="entry name" value="MTRF1L RELEASE FACTOR GLUTAMINE METHYLTRANSFERASE"/>
    <property type="match status" value="1"/>
</dbReference>
<reference evidence="9" key="1">
    <citation type="submission" date="2017-12" db="EMBL/GenBank/DDBJ databases">
        <title>FDA dAtabase for Regulatory Grade micrObial Sequences (FDA-ARGOS): Supporting development and validation of Infectious Disease Dx tests.</title>
        <authorList>
            <person name="Hoffmann M."/>
            <person name="Allard M."/>
            <person name="Evans P."/>
            <person name="Brown E."/>
            <person name="Tallon L."/>
            <person name="Sadzewicz L."/>
            <person name="Sengamalay N."/>
            <person name="Ott S."/>
            <person name="Godinez A."/>
            <person name="Nagaraj S."/>
            <person name="Vavikolanu K."/>
            <person name="Aluvathingal J."/>
            <person name="Nadendla S."/>
            <person name="Sichtig H."/>
        </authorList>
    </citation>
    <scope>NUCLEOTIDE SEQUENCE [LARGE SCALE GENOMIC DNA]</scope>
    <source>
        <strain evidence="9">FDAARGOS_249</strain>
    </source>
</reference>
<dbReference type="Pfam" id="PF17827">
    <property type="entry name" value="PrmC_N"/>
    <property type="match status" value="1"/>
</dbReference>
<sequence>MINQTYLEVQVWASSFLEENNQEAEIAYHLLLDLADFSVSDWALKRKDIMPLNLKEAYQAAIEKVAKENYPWQYIVGKAWFYGETFKVSPATLIPRQETEDLVSYVADLIKKEHIAQDARVLDIGTGTGIIAITLKQRFPNLQVTATDISPDALDIARENAADKEAVIDFQLGDLFEPVLGQEFDLIISNPPYISSDETDVMSKSTVLYEPDLALFAEENGYQIYWRLFDQIHDYLAKPGYFIGEFGYQQGQSLLTGAKDRLRMTDAEVNIIQDYAGNDRILVIQNPYNTTI</sequence>
<feature type="domain" description="Release factor glutamine methyltransferase N-terminal" evidence="7">
    <location>
        <begin position="9"/>
        <end position="77"/>
    </location>
</feature>
<dbReference type="InterPro" id="IPR002052">
    <property type="entry name" value="DNA_methylase_N6_adenine_CS"/>
</dbReference>